<dbReference type="InterPro" id="IPR052155">
    <property type="entry name" value="Biofilm_reg_signaling"/>
</dbReference>
<dbReference type="AlphaFoldDB" id="A0A1G8KKB7"/>
<dbReference type="Pfam" id="PF08448">
    <property type="entry name" value="PAS_4"/>
    <property type="match status" value="1"/>
</dbReference>
<dbReference type="NCBIfam" id="TIGR00229">
    <property type="entry name" value="sensory_box"/>
    <property type="match status" value="2"/>
</dbReference>
<organism evidence="6 7">
    <name type="scientific">Proteiniclasticum ruminis</name>
    <dbReference type="NCBI Taxonomy" id="398199"/>
    <lineage>
        <taxon>Bacteria</taxon>
        <taxon>Bacillati</taxon>
        <taxon>Bacillota</taxon>
        <taxon>Clostridia</taxon>
        <taxon>Eubacteriales</taxon>
        <taxon>Clostridiaceae</taxon>
        <taxon>Proteiniclasticum</taxon>
    </lineage>
</organism>
<dbReference type="PROSITE" id="PS50887">
    <property type="entry name" value="GGDEF"/>
    <property type="match status" value="1"/>
</dbReference>
<feature type="domain" description="PAC" evidence="3">
    <location>
        <begin position="418"/>
        <end position="469"/>
    </location>
</feature>
<evidence type="ECO:0000259" key="2">
    <source>
        <dbReference type="PROSITE" id="PS50112"/>
    </source>
</evidence>
<reference evidence="6 7" key="1">
    <citation type="submission" date="2016-10" db="EMBL/GenBank/DDBJ databases">
        <authorList>
            <person name="de Groot N.N."/>
        </authorList>
    </citation>
    <scope>NUCLEOTIDE SEQUENCE [LARGE SCALE GENOMIC DNA]</scope>
    <source>
        <strain evidence="6 7">CGMCC 1.5058</strain>
    </source>
</reference>
<evidence type="ECO:0000313" key="7">
    <source>
        <dbReference type="Proteomes" id="UP000183255"/>
    </source>
</evidence>
<dbReference type="Gene3D" id="3.30.70.270">
    <property type="match status" value="1"/>
</dbReference>
<protein>
    <submittedName>
        <fullName evidence="6">PAS domain S-box-containing protein/diguanylate cyclase (GGDEF) domain-containing protein/HDIG domain-containing protein</fullName>
    </submittedName>
</protein>
<dbReference type="InterPro" id="IPR006675">
    <property type="entry name" value="HDIG_dom"/>
</dbReference>
<keyword evidence="1" id="KW-1133">Transmembrane helix</keyword>
<dbReference type="InterPro" id="IPR029787">
    <property type="entry name" value="Nucleotide_cyclase"/>
</dbReference>
<dbReference type="Gene3D" id="3.30.450.40">
    <property type="match status" value="1"/>
</dbReference>
<dbReference type="SUPFAM" id="SSF55785">
    <property type="entry name" value="PYP-like sensor domain (PAS domain)"/>
    <property type="match status" value="2"/>
</dbReference>
<dbReference type="InterPro" id="IPR003018">
    <property type="entry name" value="GAF"/>
</dbReference>
<dbReference type="Pfam" id="PF13426">
    <property type="entry name" value="PAS_9"/>
    <property type="match status" value="1"/>
</dbReference>
<proteinExistence type="predicted"/>
<accession>A0A1G8KKB7</accession>
<name>A0A1G8KKB7_9CLOT</name>
<feature type="domain" description="PAS" evidence="2">
    <location>
        <begin position="338"/>
        <end position="377"/>
    </location>
</feature>
<keyword evidence="1" id="KW-0812">Transmembrane</keyword>
<dbReference type="CDD" id="cd01949">
    <property type="entry name" value="GGDEF"/>
    <property type="match status" value="1"/>
</dbReference>
<dbReference type="PROSITE" id="PS50112">
    <property type="entry name" value="PAS"/>
    <property type="match status" value="1"/>
</dbReference>
<dbReference type="CDD" id="cd00130">
    <property type="entry name" value="PAS"/>
    <property type="match status" value="1"/>
</dbReference>
<dbReference type="InterPro" id="IPR000160">
    <property type="entry name" value="GGDEF_dom"/>
</dbReference>
<dbReference type="SUPFAM" id="SSF55073">
    <property type="entry name" value="Nucleotide cyclase"/>
    <property type="match status" value="1"/>
</dbReference>
<dbReference type="NCBIfam" id="TIGR00254">
    <property type="entry name" value="GGDEF"/>
    <property type="match status" value="1"/>
</dbReference>
<dbReference type="SMART" id="SM00091">
    <property type="entry name" value="PAS"/>
    <property type="match status" value="2"/>
</dbReference>
<dbReference type="InterPro" id="IPR000700">
    <property type="entry name" value="PAS-assoc_C"/>
</dbReference>
<evidence type="ECO:0000313" key="6">
    <source>
        <dbReference type="EMBL" id="SDI43816.1"/>
    </source>
</evidence>
<dbReference type="PROSITE" id="PS51832">
    <property type="entry name" value="HD_GYP"/>
    <property type="match status" value="1"/>
</dbReference>
<dbReference type="Gene3D" id="1.10.3210.10">
    <property type="entry name" value="Hypothetical protein af1432"/>
    <property type="match status" value="1"/>
</dbReference>
<dbReference type="CDD" id="cd00077">
    <property type="entry name" value="HDc"/>
    <property type="match status" value="1"/>
</dbReference>
<dbReference type="InterPro" id="IPR043128">
    <property type="entry name" value="Rev_trsase/Diguanyl_cyclase"/>
</dbReference>
<evidence type="ECO:0000259" key="5">
    <source>
        <dbReference type="PROSITE" id="PS51832"/>
    </source>
</evidence>
<dbReference type="SMART" id="SM00267">
    <property type="entry name" value="GGDEF"/>
    <property type="match status" value="1"/>
</dbReference>
<dbReference type="InterPro" id="IPR037522">
    <property type="entry name" value="HD_GYP_dom"/>
</dbReference>
<dbReference type="InterPro" id="IPR029016">
    <property type="entry name" value="GAF-like_dom_sf"/>
</dbReference>
<feature type="domain" description="GGDEF" evidence="4">
    <location>
        <begin position="498"/>
        <end position="632"/>
    </location>
</feature>
<dbReference type="Pfam" id="PF00990">
    <property type="entry name" value="GGDEF"/>
    <property type="match status" value="1"/>
</dbReference>
<feature type="transmembrane region" description="Helical" evidence="1">
    <location>
        <begin position="12"/>
        <end position="31"/>
    </location>
</feature>
<dbReference type="InterPro" id="IPR000014">
    <property type="entry name" value="PAS"/>
</dbReference>
<evidence type="ECO:0000259" key="4">
    <source>
        <dbReference type="PROSITE" id="PS50887"/>
    </source>
</evidence>
<dbReference type="PANTHER" id="PTHR44757:SF2">
    <property type="entry name" value="BIOFILM ARCHITECTURE MAINTENANCE PROTEIN MBAA"/>
    <property type="match status" value="1"/>
</dbReference>
<dbReference type="Proteomes" id="UP000183255">
    <property type="component" value="Unassembled WGS sequence"/>
</dbReference>
<dbReference type="Pfam" id="PF13487">
    <property type="entry name" value="HD_5"/>
    <property type="match status" value="1"/>
</dbReference>
<dbReference type="PANTHER" id="PTHR44757">
    <property type="entry name" value="DIGUANYLATE CYCLASE DGCP"/>
    <property type="match status" value="1"/>
</dbReference>
<sequence length="796" mass="91510">MKMSLLSITNQVMPMEVMVIMIAAALGILVFHTMRFRGRRKECTEYVNLALDFFEADHRFLTFKDEEKRYFMVNRAFLLLHGKEKEDFIGKTDWELQRNDLAEALERMDDHVLTTGTSLEEVVYAKERVYRIRKFPVRLPGQKAGIGINAEDITEDIAYEKELARIIRRNEILVSAFAKDFDSSHEQLDYVLYQALELTGSDYGYIYLFDEKEKFFSLENFAVKGKVSSKRRTYKQNYRLENMGLWSQSVRTKEAHIFNREKRTARNMVEEEYFNLMTVPVILEDQVVAVVGVANNPKGYTKTDAEELSLLMIGVWNAKDRREFTLALRDINSDLLENKEKLTLILNSSADGIYGMDTEGNFTFINQSALSILGYEKVSDLIGKNCHEMIHHKRKDGTVYPEEECRIYDAIPKGETVTCEDEVFLRKDGTSFSVQYSAHPQIRDGKIIGAVITFSDITERKKQEEEVLYLTYHDPLTGLYNRAYLDKVYPDLEEEENYPMSVVVGDVNGLKLSNDIFGHQRGDQFLKRIAEVIKHSIREEDLVFRVGGDEFYLFLRNTREEDARVVMNRIQKAVEMEDFQGVRGSISLGLSVKADDLMTLEEVLSDAEKNMYREKTLRAKMEGKRQLSYLISELMNYPKERAHAENTRKYARAIGETLQLKPDELKALEDAAYLHDVGKIPTLLGKNKGELGFYPTRKDHAVIGYRILNSFEETADIAKAVLSHHEKWNGTGYPKGLTGEEIPLISRIIAVAEKFDRLTGISYGKPISIEEALHHLDQEKGETLDPKVVNALKEAV</sequence>
<dbReference type="SUPFAM" id="SSF55781">
    <property type="entry name" value="GAF domain-like"/>
    <property type="match status" value="1"/>
</dbReference>
<dbReference type="SUPFAM" id="SSF109604">
    <property type="entry name" value="HD-domain/PDEase-like"/>
    <property type="match status" value="1"/>
</dbReference>
<feature type="domain" description="HD-GYP" evidence="5">
    <location>
        <begin position="618"/>
        <end position="796"/>
    </location>
</feature>
<dbReference type="Gene3D" id="3.30.450.20">
    <property type="entry name" value="PAS domain"/>
    <property type="match status" value="2"/>
</dbReference>
<dbReference type="NCBIfam" id="TIGR00277">
    <property type="entry name" value="HDIG"/>
    <property type="match status" value="1"/>
</dbReference>
<gene>
    <name evidence="6" type="ORF">SAMN05421804_102346</name>
</gene>
<keyword evidence="1" id="KW-0472">Membrane</keyword>
<dbReference type="InterPro" id="IPR013656">
    <property type="entry name" value="PAS_4"/>
</dbReference>
<dbReference type="RefSeq" id="WP_051651758.1">
    <property type="nucleotide sequence ID" value="NZ_FNDZ01000002.1"/>
</dbReference>
<dbReference type="EMBL" id="FNDZ01000002">
    <property type="protein sequence ID" value="SDI43816.1"/>
    <property type="molecule type" value="Genomic_DNA"/>
</dbReference>
<dbReference type="InterPro" id="IPR003607">
    <property type="entry name" value="HD/PDEase_dom"/>
</dbReference>
<evidence type="ECO:0000259" key="3">
    <source>
        <dbReference type="PROSITE" id="PS50113"/>
    </source>
</evidence>
<dbReference type="InterPro" id="IPR035965">
    <property type="entry name" value="PAS-like_dom_sf"/>
</dbReference>
<dbReference type="PROSITE" id="PS50113">
    <property type="entry name" value="PAC"/>
    <property type="match status" value="1"/>
</dbReference>
<evidence type="ECO:0000256" key="1">
    <source>
        <dbReference type="SAM" id="Phobius"/>
    </source>
</evidence>
<dbReference type="Pfam" id="PF13185">
    <property type="entry name" value="GAF_2"/>
    <property type="match status" value="1"/>
</dbReference>